<dbReference type="SUPFAM" id="SSF56112">
    <property type="entry name" value="Protein kinase-like (PK-like)"/>
    <property type="match status" value="1"/>
</dbReference>
<keyword evidence="4" id="KW-1185">Reference proteome</keyword>
<protein>
    <submittedName>
        <fullName evidence="3">Phosphotransferase enzyme family</fullName>
    </submittedName>
</protein>
<dbReference type="InterPro" id="IPR051035">
    <property type="entry name" value="Mito_inheritance_9"/>
</dbReference>
<dbReference type="AlphaFoldDB" id="A0A3M7MD63"/>
<dbReference type="InterPro" id="IPR002575">
    <property type="entry name" value="Aminoglycoside_PTrfase"/>
</dbReference>
<dbReference type="Gene3D" id="3.30.200.20">
    <property type="entry name" value="Phosphorylase Kinase, domain 1"/>
    <property type="match status" value="1"/>
</dbReference>
<dbReference type="Pfam" id="PF01636">
    <property type="entry name" value="APH"/>
    <property type="match status" value="1"/>
</dbReference>
<dbReference type="Proteomes" id="UP000265663">
    <property type="component" value="Unassembled WGS sequence"/>
</dbReference>
<accession>A0A3M7MD63</accession>
<dbReference type="OrthoDB" id="2831558at2759"/>
<evidence type="ECO:0000259" key="2">
    <source>
        <dbReference type="Pfam" id="PF01636"/>
    </source>
</evidence>
<evidence type="ECO:0000313" key="4">
    <source>
        <dbReference type="Proteomes" id="UP000265663"/>
    </source>
</evidence>
<feature type="coiled-coil region" evidence="1">
    <location>
        <begin position="551"/>
        <end position="582"/>
    </location>
</feature>
<dbReference type="InterPro" id="IPR011009">
    <property type="entry name" value="Kinase-like_dom_sf"/>
</dbReference>
<name>A0A3M7MD63_9PLEO</name>
<gene>
    <name evidence="3" type="ORF">GMOD_00007419</name>
</gene>
<dbReference type="PANTHER" id="PTHR36091:SF2">
    <property type="entry name" value="AMINOGLYCOSIDE PHOSPHOTRANSFERASE DOMAIN-CONTAINING PROTEIN"/>
    <property type="match status" value="1"/>
</dbReference>
<dbReference type="GO" id="GO:0016740">
    <property type="term" value="F:transferase activity"/>
    <property type="evidence" value="ECO:0007669"/>
    <property type="project" value="UniProtKB-KW"/>
</dbReference>
<proteinExistence type="predicted"/>
<keyword evidence="3" id="KW-0808">Transferase</keyword>
<reference evidence="3 4" key="1">
    <citation type="journal article" date="2014" name="PLoS ONE">
        <title>De novo Genome Assembly of the Fungal Plant Pathogen Pyrenophora semeniperda.</title>
        <authorList>
            <person name="Soliai M.M."/>
            <person name="Meyer S.E."/>
            <person name="Udall J.A."/>
            <person name="Elzinga D.E."/>
            <person name="Hermansen R.A."/>
            <person name="Bodily P.M."/>
            <person name="Hart A.A."/>
            <person name="Coleman C.E."/>
        </authorList>
    </citation>
    <scope>NUCLEOTIDE SEQUENCE [LARGE SCALE GENOMIC DNA]</scope>
    <source>
        <strain evidence="3 4">CCB06</strain>
        <tissue evidence="3">Mycelium</tissue>
    </source>
</reference>
<dbReference type="GO" id="GO:0005739">
    <property type="term" value="C:mitochondrion"/>
    <property type="evidence" value="ECO:0007669"/>
    <property type="project" value="TreeGrafter"/>
</dbReference>
<dbReference type="EMBL" id="KE747833">
    <property type="protein sequence ID" value="RMZ72435.1"/>
    <property type="molecule type" value="Genomic_DNA"/>
</dbReference>
<evidence type="ECO:0000256" key="1">
    <source>
        <dbReference type="SAM" id="Coils"/>
    </source>
</evidence>
<dbReference type="PANTHER" id="PTHR36091">
    <property type="entry name" value="ALTERED INHERITANCE OF MITOCHONDRIA PROTEIN 9, MITOCHONDRIAL"/>
    <property type="match status" value="1"/>
</dbReference>
<keyword evidence="1" id="KW-0175">Coiled coil</keyword>
<dbReference type="Gene3D" id="3.90.1200.10">
    <property type="match status" value="1"/>
</dbReference>
<evidence type="ECO:0000313" key="3">
    <source>
        <dbReference type="EMBL" id="RMZ72435.1"/>
    </source>
</evidence>
<organism evidence="3 4">
    <name type="scientific">Pyrenophora seminiperda CCB06</name>
    <dbReference type="NCBI Taxonomy" id="1302712"/>
    <lineage>
        <taxon>Eukaryota</taxon>
        <taxon>Fungi</taxon>
        <taxon>Dikarya</taxon>
        <taxon>Ascomycota</taxon>
        <taxon>Pezizomycotina</taxon>
        <taxon>Dothideomycetes</taxon>
        <taxon>Pleosporomycetidae</taxon>
        <taxon>Pleosporales</taxon>
        <taxon>Pleosporineae</taxon>
        <taxon>Pleosporaceae</taxon>
        <taxon>Pyrenophora</taxon>
    </lineage>
</organism>
<feature type="domain" description="Aminoglycoside phosphotransferase" evidence="2">
    <location>
        <begin position="330"/>
        <end position="391"/>
    </location>
</feature>
<sequence length="586" mass="66660">MIKTLGLGWLIYLSQEELIARQMAYHRPQKLALKLQVRTRFPSGPTESRSKTHALKLLYLDWNTRSEFFKFTRGRFVVDEDANLKKREVVFDMNALVKVAADAVGAEQCVDVRKFSDGMFNKACLMRMDDGREVVAKVPNPNAGRAFYTTASEVATMDFARRVLDTPAPRVYAYNSQAQSHAVGAEYIIMEKAQGVPLSLVWDKLALPQKLHVLLALVQIQKRWLSISFSHYGGLYYAKDIPSSCEASHYVQDGVVVKDSEFVVGPATGRDWYDAGRAGLDIERGPWSELSQYLRSIGERETKAIQMLGDPPKQIALFCGPKLYQPDQKEKLTALAQYRRILNTILPGKKTIRDPYLWHNDLHDDNIFVDATNPGKITSIIDWQSCHISPLFNHNADPAFLDWEGDEPENLDLVPTPDLSGLSPAEKSAAVRNHAHVNIFLAWRKLLRSKNPALFDVTEYRKTGEWGLIFLAHRMYEYGEAHFQSLLVDLKDTWPTGGGQGLFPVVFKEEEVERIKARSDGAVAATDLVTQVKEAMGELWPDKGLIEHERYDACRAALQEMKEKMIEELAENEEERAEYERYWPFD</sequence>